<sequence length="55" mass="6634">KDTHLDDMFCVEHFPEKEFHTNQEELKANMILQVIIELFAEQLVQNRLSMEYLHS</sequence>
<dbReference type="EMBL" id="HACG01050012">
    <property type="protein sequence ID" value="CEK96877.1"/>
    <property type="molecule type" value="Transcribed_RNA"/>
</dbReference>
<protein>
    <submittedName>
        <fullName evidence="1">Uncharacterized protein</fullName>
    </submittedName>
</protein>
<feature type="non-terminal residue" evidence="1">
    <location>
        <position position="1"/>
    </location>
</feature>
<organism evidence="1">
    <name type="scientific">Arion vulgaris</name>
    <dbReference type="NCBI Taxonomy" id="1028688"/>
    <lineage>
        <taxon>Eukaryota</taxon>
        <taxon>Metazoa</taxon>
        <taxon>Spiralia</taxon>
        <taxon>Lophotrochozoa</taxon>
        <taxon>Mollusca</taxon>
        <taxon>Gastropoda</taxon>
        <taxon>Heterobranchia</taxon>
        <taxon>Euthyneura</taxon>
        <taxon>Panpulmonata</taxon>
        <taxon>Eupulmonata</taxon>
        <taxon>Stylommatophora</taxon>
        <taxon>Helicina</taxon>
        <taxon>Arionoidea</taxon>
        <taxon>Arionidae</taxon>
        <taxon>Arion</taxon>
    </lineage>
</organism>
<gene>
    <name evidence="1" type="primary">ORF213820</name>
</gene>
<proteinExistence type="predicted"/>
<accession>A0A0B7BVC7</accession>
<evidence type="ECO:0000313" key="1">
    <source>
        <dbReference type="EMBL" id="CEK96877.1"/>
    </source>
</evidence>
<dbReference type="AlphaFoldDB" id="A0A0B7BVC7"/>
<name>A0A0B7BVC7_9EUPU</name>
<reference evidence="1" key="1">
    <citation type="submission" date="2014-12" db="EMBL/GenBank/DDBJ databases">
        <title>Insight into the proteome of Arion vulgaris.</title>
        <authorList>
            <person name="Aradska J."/>
            <person name="Bulat T."/>
            <person name="Smidak R."/>
            <person name="Sarate P."/>
            <person name="Gangsoo J."/>
            <person name="Sialana F."/>
            <person name="Bilban M."/>
            <person name="Lubec G."/>
        </authorList>
    </citation>
    <scope>NUCLEOTIDE SEQUENCE</scope>
    <source>
        <tissue evidence="1">Skin</tissue>
    </source>
</reference>